<dbReference type="GO" id="GO:0005615">
    <property type="term" value="C:extracellular space"/>
    <property type="evidence" value="ECO:0007669"/>
    <property type="project" value="TreeGrafter"/>
</dbReference>
<dbReference type="InterPro" id="IPR033906">
    <property type="entry name" value="Lipase_N"/>
</dbReference>
<dbReference type="AlphaFoldDB" id="A0AAW1AHJ9"/>
<dbReference type="PANTHER" id="PTHR11610">
    <property type="entry name" value="LIPASE"/>
    <property type="match status" value="1"/>
</dbReference>
<evidence type="ECO:0000256" key="2">
    <source>
        <dbReference type="ARBA" id="ARBA00004613"/>
    </source>
</evidence>
<comment type="catalytic activity">
    <reaction evidence="1">
        <text>a 1,2-diacyl-sn-glycero-3-phosphocholine + H2O = a 2-acyl-sn-glycero-3-phosphocholine + a fatty acid + H(+)</text>
        <dbReference type="Rhea" id="RHEA:18689"/>
        <dbReference type="ChEBI" id="CHEBI:15377"/>
        <dbReference type="ChEBI" id="CHEBI:15378"/>
        <dbReference type="ChEBI" id="CHEBI:28868"/>
        <dbReference type="ChEBI" id="CHEBI:57643"/>
        <dbReference type="ChEBI" id="CHEBI:57875"/>
        <dbReference type="EC" id="3.1.1.32"/>
    </reaction>
</comment>
<name>A0AAW1AHJ9_9HYME</name>
<evidence type="ECO:0000313" key="11">
    <source>
        <dbReference type="EMBL" id="KAK9309570.1"/>
    </source>
</evidence>
<evidence type="ECO:0000256" key="3">
    <source>
        <dbReference type="ARBA" id="ARBA00010701"/>
    </source>
</evidence>
<evidence type="ECO:0000256" key="6">
    <source>
        <dbReference type="ARBA" id="ARBA00022801"/>
    </source>
</evidence>
<dbReference type="Gene3D" id="1.20.1280.50">
    <property type="match status" value="1"/>
</dbReference>
<dbReference type="InterPro" id="IPR000734">
    <property type="entry name" value="TAG_lipase"/>
</dbReference>
<dbReference type="InterPro" id="IPR001810">
    <property type="entry name" value="F-box_dom"/>
</dbReference>
<gene>
    <name evidence="11" type="ORF">QLX08_000809</name>
</gene>
<dbReference type="InterPro" id="IPR029058">
    <property type="entry name" value="AB_hydrolase_fold"/>
</dbReference>
<dbReference type="SUPFAM" id="SSF53474">
    <property type="entry name" value="alpha/beta-Hydrolases"/>
    <property type="match status" value="1"/>
</dbReference>
<keyword evidence="12" id="KW-1185">Reference proteome</keyword>
<dbReference type="SUPFAM" id="SSF81383">
    <property type="entry name" value="F-box domain"/>
    <property type="match status" value="1"/>
</dbReference>
<keyword evidence="5" id="KW-0964">Secreted</keyword>
<dbReference type="EC" id="3.1.1.32" evidence="4"/>
<dbReference type="Proteomes" id="UP001432146">
    <property type="component" value="Unassembled WGS sequence"/>
</dbReference>
<comment type="caution">
    <text evidence="11">The sequence shown here is derived from an EMBL/GenBank/DDBJ whole genome shotgun (WGS) entry which is preliminary data.</text>
</comment>
<evidence type="ECO:0000256" key="4">
    <source>
        <dbReference type="ARBA" id="ARBA00013179"/>
    </source>
</evidence>
<dbReference type="Pfam" id="PF00646">
    <property type="entry name" value="F-box"/>
    <property type="match status" value="1"/>
</dbReference>
<sequence>MENLPTKRSYEDDSNISSVKEKKMHHTDRYLTYDILRIVFKYLNWIDLSNASMVCRSWLEVANDEKRTRGGPICLINWGKKYLKVIEKLRNKPTLGLVFKAPHKRNVRQDCLCQILPQSCEIVTLGTCGILIENAEMETILEERVCAFLPEIPNVTIKVITIVSKDDFSQYYEQMRLALAKHETNRSKCLLLFCNQAGRALAREAAGVLQLCNAAVRPSVWGGVVKDLYVCNSKNPTHDEKCVTFAYCIGITIVGSVDSWSIVMDDDCNTKELVEQKLESFKNHISLKKHSMGFMFACCERGTNMFNERDVESTIFKKLFPEVPLVGCFGDGEFGETTIPSIWNSGLRERYDGYGVDWLFMPDGNDQPQVAVLKYTENDERGIFDDSQVSYILHTRSSPENGSQLYINDTKGLQNSDFDPSRQTKFITHGWKSSVMSAGLINMKEAYLQYNDFNIIMVDWQPLAASTFYLGPMRNTERVGRITAEFIDFLVAETGLKTENIHFLGHSLGAHVAGNTGSLVTFGRLGRITGLDPALPGFHLLTSDKTRLDPTDAIFVDIIHSCGGVLGYLKPLGSVDFYPNGGTPVQPGCCCIPEIIEACSHGRAHIYFTESIGSKTGFVANKCDTWDQFMQASCDYSKTTLMGEHVDKMTTGTYFLKTRSEPPYTDQTEITDNTI</sequence>
<evidence type="ECO:0000259" key="9">
    <source>
        <dbReference type="Pfam" id="PF00151"/>
    </source>
</evidence>
<evidence type="ECO:0000259" key="10">
    <source>
        <dbReference type="Pfam" id="PF00646"/>
    </source>
</evidence>
<dbReference type="EMBL" id="JAWNGG020000010">
    <property type="protein sequence ID" value="KAK9309570.1"/>
    <property type="molecule type" value="Genomic_DNA"/>
</dbReference>
<keyword evidence="7" id="KW-1015">Disulfide bond</keyword>
<dbReference type="GO" id="GO:0016042">
    <property type="term" value="P:lipid catabolic process"/>
    <property type="evidence" value="ECO:0007669"/>
    <property type="project" value="TreeGrafter"/>
</dbReference>
<evidence type="ECO:0000256" key="5">
    <source>
        <dbReference type="ARBA" id="ARBA00022525"/>
    </source>
</evidence>
<evidence type="ECO:0000256" key="1">
    <source>
        <dbReference type="ARBA" id="ARBA00000111"/>
    </source>
</evidence>
<proteinExistence type="inferred from homology"/>
<dbReference type="GO" id="GO:0008970">
    <property type="term" value="F:phospholipase A1 activity"/>
    <property type="evidence" value="ECO:0007669"/>
    <property type="project" value="UniProtKB-EC"/>
</dbReference>
<evidence type="ECO:0000313" key="12">
    <source>
        <dbReference type="Proteomes" id="UP001432146"/>
    </source>
</evidence>
<dbReference type="InterPro" id="IPR036047">
    <property type="entry name" value="F-box-like_dom_sf"/>
</dbReference>
<feature type="domain" description="F-box" evidence="10">
    <location>
        <begin position="31"/>
        <end position="67"/>
    </location>
</feature>
<keyword evidence="6" id="KW-0378">Hydrolase</keyword>
<comment type="subcellular location">
    <subcellularLocation>
        <location evidence="2">Secreted</location>
    </subcellularLocation>
</comment>
<organism evidence="11 12">
    <name type="scientific">Tetragonisca angustula</name>
    <dbReference type="NCBI Taxonomy" id="166442"/>
    <lineage>
        <taxon>Eukaryota</taxon>
        <taxon>Metazoa</taxon>
        <taxon>Ecdysozoa</taxon>
        <taxon>Arthropoda</taxon>
        <taxon>Hexapoda</taxon>
        <taxon>Insecta</taxon>
        <taxon>Pterygota</taxon>
        <taxon>Neoptera</taxon>
        <taxon>Endopterygota</taxon>
        <taxon>Hymenoptera</taxon>
        <taxon>Apocrita</taxon>
        <taxon>Aculeata</taxon>
        <taxon>Apoidea</taxon>
        <taxon>Anthophila</taxon>
        <taxon>Apidae</taxon>
        <taxon>Tetragonisca</taxon>
    </lineage>
</organism>
<accession>A0AAW1AHJ9</accession>
<dbReference type="Pfam" id="PF00151">
    <property type="entry name" value="Lipase"/>
    <property type="match status" value="1"/>
</dbReference>
<dbReference type="PRINTS" id="PR00821">
    <property type="entry name" value="TAGLIPASE"/>
</dbReference>
<dbReference type="InterPro" id="IPR013818">
    <property type="entry name" value="Lipase"/>
</dbReference>
<dbReference type="Gene3D" id="3.40.50.1820">
    <property type="entry name" value="alpha/beta hydrolase"/>
    <property type="match status" value="1"/>
</dbReference>
<comment type="similarity">
    <text evidence="3 8">Belongs to the AB hydrolase superfamily. Lipase family.</text>
</comment>
<evidence type="ECO:0000256" key="7">
    <source>
        <dbReference type="ARBA" id="ARBA00023157"/>
    </source>
</evidence>
<feature type="domain" description="Lipase" evidence="9">
    <location>
        <begin position="384"/>
        <end position="664"/>
    </location>
</feature>
<dbReference type="CDD" id="cd00707">
    <property type="entry name" value="Pancreat_lipase_like"/>
    <property type="match status" value="1"/>
</dbReference>
<evidence type="ECO:0000256" key="8">
    <source>
        <dbReference type="RuleBase" id="RU004262"/>
    </source>
</evidence>
<protein>
    <recommendedName>
        <fullName evidence="4">phospholipase A1</fullName>
        <ecNumber evidence="4">3.1.1.32</ecNumber>
    </recommendedName>
</protein>
<dbReference type="FunFam" id="3.40.50.1820:FF:000076">
    <property type="entry name" value="phospholipase A1"/>
    <property type="match status" value="1"/>
</dbReference>
<reference evidence="11 12" key="1">
    <citation type="submission" date="2024-05" db="EMBL/GenBank/DDBJ databases">
        <title>The nuclear and mitochondrial genome assemblies of Tetragonisca angustula (Apidae: Meliponini), a tiny yet remarkable pollinator in the Neotropics.</title>
        <authorList>
            <person name="Ferrari R."/>
            <person name="Ricardo P.C."/>
            <person name="Dias F.C."/>
            <person name="Araujo N.S."/>
            <person name="Soares D.O."/>
            <person name="Zhou Q.-S."/>
            <person name="Zhu C.-D."/>
            <person name="Coutinho L."/>
            <person name="Airas M.C."/>
            <person name="Batista T.M."/>
        </authorList>
    </citation>
    <scope>NUCLEOTIDE SEQUENCE [LARGE SCALE GENOMIC DNA]</scope>
    <source>
        <strain evidence="11">ASF017062</strain>
        <tissue evidence="11">Abdomen</tissue>
    </source>
</reference>